<proteinExistence type="predicted"/>
<name>A0A8C9EWN6_PAVCR</name>
<dbReference type="Proteomes" id="UP000694428">
    <property type="component" value="Unplaced"/>
</dbReference>
<sequence length="123" mass="14043">MGSVYLSLCLRSVRLFEPKGVLTTEHSGVQQPLSSCVRPSVTRATGKMQHLVVCTARLSIKWLGKTKNSSQMRLELENTRRFHVWLSNILGFDMSHLCMHIIHIPICCVCRNDILPFFLRVAF</sequence>
<evidence type="ECO:0000313" key="1">
    <source>
        <dbReference type="Ensembl" id="ENSPSTP00000005999.1"/>
    </source>
</evidence>
<dbReference type="Ensembl" id="ENSPSTT00000006292.1">
    <property type="protein sequence ID" value="ENSPSTP00000005999.1"/>
    <property type="gene ID" value="ENSPSTG00000004236.1"/>
</dbReference>
<protein>
    <submittedName>
        <fullName evidence="1">Uncharacterized protein</fullName>
    </submittedName>
</protein>
<accession>A0A8C9EWN6</accession>
<reference evidence="1" key="2">
    <citation type="submission" date="2025-09" db="UniProtKB">
        <authorList>
            <consortium name="Ensembl"/>
        </authorList>
    </citation>
    <scope>IDENTIFICATION</scope>
</reference>
<organism evidence="1 2">
    <name type="scientific">Pavo cristatus</name>
    <name type="common">Indian peafowl</name>
    <name type="synonym">Blue peafowl</name>
    <dbReference type="NCBI Taxonomy" id="9049"/>
    <lineage>
        <taxon>Eukaryota</taxon>
        <taxon>Metazoa</taxon>
        <taxon>Chordata</taxon>
        <taxon>Craniata</taxon>
        <taxon>Vertebrata</taxon>
        <taxon>Euteleostomi</taxon>
        <taxon>Archelosauria</taxon>
        <taxon>Archosauria</taxon>
        <taxon>Dinosauria</taxon>
        <taxon>Saurischia</taxon>
        <taxon>Theropoda</taxon>
        <taxon>Coelurosauria</taxon>
        <taxon>Aves</taxon>
        <taxon>Neognathae</taxon>
        <taxon>Galloanserae</taxon>
        <taxon>Galliformes</taxon>
        <taxon>Phasianidae</taxon>
        <taxon>Phasianinae</taxon>
        <taxon>Pavo</taxon>
    </lineage>
</organism>
<evidence type="ECO:0000313" key="2">
    <source>
        <dbReference type="Proteomes" id="UP000694428"/>
    </source>
</evidence>
<keyword evidence="2" id="KW-1185">Reference proteome</keyword>
<dbReference type="AlphaFoldDB" id="A0A8C9EWN6"/>
<reference evidence="1" key="1">
    <citation type="submission" date="2025-08" db="UniProtKB">
        <authorList>
            <consortium name="Ensembl"/>
        </authorList>
    </citation>
    <scope>IDENTIFICATION</scope>
</reference>